<sequence length="165" mass="19053">MATKEKLQCLKDFHKDILKPSLGKSQRARSEDKAEGKPPQRQKWSSLVNFSYFPVWSGLPVFFLEIITGQYTSEGGITYWEKIWHLFSGIGSASIVIVPFPNVHYIIILAWATYYLFQSFQKELPRAHCNHSWNMPPCMEDTMRTNESVWITISSTNLTSPVTEF</sequence>
<dbReference type="InterPro" id="IPR037272">
    <property type="entry name" value="SNS_sf"/>
</dbReference>
<dbReference type="OMA" id="MPPCMED"/>
<reference evidence="9 10" key="2">
    <citation type="journal article" date="2005" name="Nature">
        <title>Conservation of Y-linked genes during human evolution revealed by comparative sequencing in chimpanzee.</title>
        <authorList>
            <person name="Hughes J.F."/>
            <person name="Skaletsky H."/>
            <person name="Pyntikova T."/>
            <person name="Minx P.J."/>
            <person name="Graves T."/>
            <person name="Rozen S."/>
            <person name="Wilson R.K."/>
            <person name="Page D.C."/>
        </authorList>
    </citation>
    <scope>NUCLEOTIDE SEQUENCE [LARGE SCALE GENOMIC DNA]</scope>
</reference>
<dbReference type="InParanoid" id="A0A2I3SFA2"/>
<evidence type="ECO:0000256" key="8">
    <source>
        <dbReference type="SAM" id="Phobius"/>
    </source>
</evidence>
<dbReference type="Proteomes" id="UP000002277">
    <property type="component" value="Chromosome 21"/>
</dbReference>
<evidence type="ECO:0000313" key="10">
    <source>
        <dbReference type="Proteomes" id="UP000002277"/>
    </source>
</evidence>
<dbReference type="Pfam" id="PF00209">
    <property type="entry name" value="SNF"/>
    <property type="match status" value="1"/>
</dbReference>
<feature type="transmembrane region" description="Helical" evidence="8">
    <location>
        <begin position="87"/>
        <end position="117"/>
    </location>
</feature>
<reference evidence="9 10" key="1">
    <citation type="journal article" date="2005" name="Nature">
        <title>Initial sequence of the chimpanzee genome and comparison with the human genome.</title>
        <authorList>
            <consortium name="Chimpanzee sequencing and analysis consortium"/>
        </authorList>
    </citation>
    <scope>NUCLEOTIDE SEQUENCE [LARGE SCALE GENOMIC DNA]</scope>
</reference>
<evidence type="ECO:0000256" key="5">
    <source>
        <dbReference type="ARBA" id="ARBA00023136"/>
    </source>
</evidence>
<evidence type="ECO:0000313" key="9">
    <source>
        <dbReference type="Ensembl" id="ENSPTRP00000075660.1"/>
    </source>
</evidence>
<feature type="disulfide bond" evidence="6">
    <location>
        <begin position="129"/>
        <end position="138"/>
    </location>
</feature>
<evidence type="ECO:0000256" key="4">
    <source>
        <dbReference type="ARBA" id="ARBA00022989"/>
    </source>
</evidence>
<keyword evidence="3 8" id="KW-0812">Transmembrane</keyword>
<keyword evidence="5 8" id="KW-0472">Membrane</keyword>
<protein>
    <submittedName>
        <fullName evidence="9">Uncharacterized protein</fullName>
    </submittedName>
</protein>
<dbReference type="PANTHER" id="PTHR11616:SF141">
    <property type="entry name" value="SODIUM- AND CHLORIDE-DEPENDENT TAURINE TRANSPORTER"/>
    <property type="match status" value="1"/>
</dbReference>
<dbReference type="GO" id="GO:0016020">
    <property type="term" value="C:membrane"/>
    <property type="evidence" value="ECO:0007669"/>
    <property type="project" value="UniProtKB-SubCell"/>
</dbReference>
<reference evidence="9" key="3">
    <citation type="submission" date="2025-08" db="UniProtKB">
        <authorList>
            <consortium name="Ensembl"/>
        </authorList>
    </citation>
    <scope>IDENTIFICATION</scope>
</reference>
<feature type="region of interest" description="Disordered" evidence="7">
    <location>
        <begin position="20"/>
        <end position="40"/>
    </location>
</feature>
<keyword evidence="10" id="KW-1185">Reference proteome</keyword>
<dbReference type="PANTHER" id="PTHR11616">
    <property type="entry name" value="SODIUM/CHLORIDE DEPENDENT TRANSPORTER"/>
    <property type="match status" value="1"/>
</dbReference>
<evidence type="ECO:0000256" key="7">
    <source>
        <dbReference type="SAM" id="MobiDB-lite"/>
    </source>
</evidence>
<evidence type="ECO:0000256" key="1">
    <source>
        <dbReference type="ARBA" id="ARBA00004141"/>
    </source>
</evidence>
<organism evidence="9 10">
    <name type="scientific">Pan troglodytes</name>
    <name type="common">Chimpanzee</name>
    <dbReference type="NCBI Taxonomy" id="9598"/>
    <lineage>
        <taxon>Eukaryota</taxon>
        <taxon>Metazoa</taxon>
        <taxon>Chordata</taxon>
        <taxon>Craniata</taxon>
        <taxon>Vertebrata</taxon>
        <taxon>Euteleostomi</taxon>
        <taxon>Mammalia</taxon>
        <taxon>Eutheria</taxon>
        <taxon>Euarchontoglires</taxon>
        <taxon>Primates</taxon>
        <taxon>Haplorrhini</taxon>
        <taxon>Catarrhini</taxon>
        <taxon>Hominidae</taxon>
        <taxon>Pan</taxon>
    </lineage>
</organism>
<dbReference type="AlphaFoldDB" id="A0A2I3SFA2"/>
<keyword evidence="2" id="KW-0813">Transport</keyword>
<dbReference type="InterPro" id="IPR000175">
    <property type="entry name" value="Na/ntran_symport"/>
</dbReference>
<dbReference type="GeneTree" id="ENSGT00940000154583"/>
<evidence type="ECO:0000256" key="6">
    <source>
        <dbReference type="PIRSR" id="PIRSR600175-2"/>
    </source>
</evidence>
<keyword evidence="6" id="KW-1015">Disulfide bond</keyword>
<keyword evidence="4 8" id="KW-1133">Transmembrane helix</keyword>
<dbReference type="SUPFAM" id="SSF161070">
    <property type="entry name" value="SNF-like"/>
    <property type="match status" value="1"/>
</dbReference>
<reference evidence="9" key="4">
    <citation type="submission" date="2025-09" db="UniProtKB">
        <authorList>
            <consortium name="Ensembl"/>
        </authorList>
    </citation>
    <scope>IDENTIFICATION</scope>
</reference>
<evidence type="ECO:0000256" key="3">
    <source>
        <dbReference type="ARBA" id="ARBA00022692"/>
    </source>
</evidence>
<proteinExistence type="predicted"/>
<accession>A0A2I3SFA2</accession>
<comment type="subcellular location">
    <subcellularLocation>
        <location evidence="1">Membrane</location>
        <topology evidence="1">Multi-pass membrane protein</topology>
    </subcellularLocation>
</comment>
<evidence type="ECO:0000256" key="2">
    <source>
        <dbReference type="ARBA" id="ARBA00022448"/>
    </source>
</evidence>
<dbReference type="EMBL" id="AACZ04064213">
    <property type="status" value="NOT_ANNOTATED_CDS"/>
    <property type="molecule type" value="Genomic_DNA"/>
</dbReference>
<dbReference type="PRINTS" id="PR00176">
    <property type="entry name" value="NANEUSMPORT"/>
</dbReference>
<feature type="compositionally biased region" description="Basic and acidic residues" evidence="7">
    <location>
        <begin position="28"/>
        <end position="38"/>
    </location>
</feature>
<feature type="transmembrane region" description="Helical" evidence="8">
    <location>
        <begin position="47"/>
        <end position="67"/>
    </location>
</feature>
<dbReference type="GO" id="GO:0022857">
    <property type="term" value="F:transmembrane transporter activity"/>
    <property type="evidence" value="ECO:0007669"/>
    <property type="project" value="UniProtKB-ARBA"/>
</dbReference>
<dbReference type="PROSITE" id="PS50267">
    <property type="entry name" value="NA_NEUROTRAN_SYMP_3"/>
    <property type="match status" value="1"/>
</dbReference>
<dbReference type="Ensembl" id="ENSPTRT00000110202.1">
    <property type="protein sequence ID" value="ENSPTRP00000075660.1"/>
    <property type="gene ID" value="ENSPTRG00000052720.1"/>
</dbReference>
<dbReference type="Bgee" id="ENSPTRG00000052720">
    <property type="expression patterns" value="Expressed in testis"/>
</dbReference>
<name>A0A2I3SFA2_PANTR</name>